<evidence type="ECO:0000313" key="9">
    <source>
        <dbReference type="Proteomes" id="UP000460257"/>
    </source>
</evidence>
<accession>A0A6N7J1H1</accession>
<keyword evidence="4 5" id="KW-0720">Serine protease</keyword>
<evidence type="ECO:0000259" key="7">
    <source>
        <dbReference type="PROSITE" id="PS50106"/>
    </source>
</evidence>
<dbReference type="Gene3D" id="3.90.226.10">
    <property type="entry name" value="2-enoyl-CoA Hydratase, Chain A, domain 1"/>
    <property type="match status" value="1"/>
</dbReference>
<sequence>MKNKSSFKKGVFAGVIGCLVVIAVVILTGGFVVSRLYDVGFMGIGDVAKASSISKFIDKYYYKDVSDTKKKDGIYKGLMNSMDDPYSKYMTASEYKDELEDNSGQYVGIGVSVSKDNKNRVVVQQVFEGSSAAKAGIVKGDVIVSADGAFASNLSLTQFTKKIRGRSGTDVTIVYTHDGATHTVKLRRAAVESPSVYGKMLDETSGIGYIEITEFNSKTQKEFEKKLSELKNQGMKAVIYDLRTNPGGLVDSVTKILDDLLPEGTTVYMMDKYGHKTTYSSDDKKQEKIPTVVLISGETASAAEIFSGAVRDFKYGTLIGTKTFGKGIVQQEFELNDGSALKMTVETYYTPSGECIHKKGIKPDIELKYKYSGDPAKVTSMDTYDFSQDNQVQKGISVLKGKLEN</sequence>
<dbReference type="InterPro" id="IPR004447">
    <property type="entry name" value="Peptidase_S41A"/>
</dbReference>
<dbReference type="InterPro" id="IPR055210">
    <property type="entry name" value="CtpA/B_N"/>
</dbReference>
<keyword evidence="6" id="KW-0472">Membrane</keyword>
<dbReference type="SUPFAM" id="SSF52096">
    <property type="entry name" value="ClpP/crotonase"/>
    <property type="match status" value="1"/>
</dbReference>
<evidence type="ECO:0000256" key="5">
    <source>
        <dbReference type="RuleBase" id="RU004404"/>
    </source>
</evidence>
<comment type="similarity">
    <text evidence="1 5">Belongs to the peptidase S41A family.</text>
</comment>
<keyword evidence="9" id="KW-1185">Reference proteome</keyword>
<comment type="caution">
    <text evidence="8">The sequence shown here is derived from an EMBL/GenBank/DDBJ whole genome shotgun (WGS) entry which is preliminary data.</text>
</comment>
<dbReference type="PROSITE" id="PS50106">
    <property type="entry name" value="PDZ"/>
    <property type="match status" value="1"/>
</dbReference>
<dbReference type="GO" id="GO:0006508">
    <property type="term" value="P:proteolysis"/>
    <property type="evidence" value="ECO:0007669"/>
    <property type="project" value="UniProtKB-KW"/>
</dbReference>
<keyword evidence="6" id="KW-1133">Transmembrane helix</keyword>
<keyword evidence="3 5" id="KW-0378">Hydrolase</keyword>
<dbReference type="InterPro" id="IPR029045">
    <property type="entry name" value="ClpP/crotonase-like_dom_sf"/>
</dbReference>
<dbReference type="InterPro" id="IPR005151">
    <property type="entry name" value="Tail-specific_protease"/>
</dbReference>
<dbReference type="InterPro" id="IPR001478">
    <property type="entry name" value="PDZ"/>
</dbReference>
<dbReference type="CDD" id="cd06782">
    <property type="entry name" value="cpPDZ_CPP-like"/>
    <property type="match status" value="1"/>
</dbReference>
<feature type="transmembrane region" description="Helical" evidence="6">
    <location>
        <begin position="12"/>
        <end position="33"/>
    </location>
</feature>
<evidence type="ECO:0000256" key="2">
    <source>
        <dbReference type="ARBA" id="ARBA00022670"/>
    </source>
</evidence>
<dbReference type="SMART" id="SM00245">
    <property type="entry name" value="TSPc"/>
    <property type="match status" value="1"/>
</dbReference>
<evidence type="ECO:0000256" key="3">
    <source>
        <dbReference type="ARBA" id="ARBA00022801"/>
    </source>
</evidence>
<dbReference type="PANTHER" id="PTHR32060">
    <property type="entry name" value="TAIL-SPECIFIC PROTEASE"/>
    <property type="match status" value="1"/>
</dbReference>
<dbReference type="Gene3D" id="2.30.42.10">
    <property type="match status" value="1"/>
</dbReference>
<dbReference type="Pfam" id="PF03572">
    <property type="entry name" value="Peptidase_S41"/>
    <property type="match status" value="1"/>
</dbReference>
<gene>
    <name evidence="8" type="ORF">FRC54_11095</name>
</gene>
<dbReference type="GO" id="GO:0004175">
    <property type="term" value="F:endopeptidase activity"/>
    <property type="evidence" value="ECO:0007669"/>
    <property type="project" value="TreeGrafter"/>
</dbReference>
<protein>
    <submittedName>
        <fullName evidence="8">S41 family peptidase</fullName>
    </submittedName>
</protein>
<dbReference type="Pfam" id="PF13180">
    <property type="entry name" value="PDZ_2"/>
    <property type="match status" value="1"/>
</dbReference>
<dbReference type="AlphaFoldDB" id="A0A6N7J1H1"/>
<name>A0A6N7J1H1_9FIRM</name>
<evidence type="ECO:0000256" key="4">
    <source>
        <dbReference type="ARBA" id="ARBA00022825"/>
    </source>
</evidence>
<dbReference type="InterPro" id="IPR036034">
    <property type="entry name" value="PDZ_sf"/>
</dbReference>
<organism evidence="8 9">
    <name type="scientific">Candidatus Weimeria bifida</name>
    <dbReference type="NCBI Taxonomy" id="2599074"/>
    <lineage>
        <taxon>Bacteria</taxon>
        <taxon>Bacillati</taxon>
        <taxon>Bacillota</taxon>
        <taxon>Clostridia</taxon>
        <taxon>Lachnospirales</taxon>
        <taxon>Lachnospiraceae</taxon>
        <taxon>Candidatus Weimeria</taxon>
    </lineage>
</organism>
<dbReference type="PANTHER" id="PTHR32060:SF30">
    <property type="entry name" value="CARBOXY-TERMINAL PROCESSING PROTEASE CTPA"/>
    <property type="match status" value="1"/>
</dbReference>
<evidence type="ECO:0000256" key="6">
    <source>
        <dbReference type="SAM" id="Phobius"/>
    </source>
</evidence>
<reference evidence="8" key="1">
    <citation type="journal article" date="2020" name="Appl. Environ. Microbiol.">
        <title>Medium-Chain Fatty Acid Synthesis by 'Candidatus Weimeria bifida' gen. nov., sp. nov., and 'Candidatus Pseudoramibacter fermentans' sp. nov.</title>
        <authorList>
            <person name="Scarborough M.J."/>
            <person name="Myers K.S."/>
            <person name="Donohue T.J."/>
            <person name="Noguera D.R."/>
        </authorList>
    </citation>
    <scope>NUCLEOTIDE SEQUENCE</scope>
    <source>
        <strain evidence="8">LCO1.1</strain>
    </source>
</reference>
<keyword evidence="6" id="KW-0812">Transmembrane</keyword>
<dbReference type="GO" id="GO:0007165">
    <property type="term" value="P:signal transduction"/>
    <property type="evidence" value="ECO:0007669"/>
    <property type="project" value="TreeGrafter"/>
</dbReference>
<keyword evidence="2 5" id="KW-0645">Protease</keyword>
<dbReference type="GO" id="GO:0030288">
    <property type="term" value="C:outer membrane-bounded periplasmic space"/>
    <property type="evidence" value="ECO:0007669"/>
    <property type="project" value="TreeGrafter"/>
</dbReference>
<feature type="domain" description="PDZ" evidence="7">
    <location>
        <begin position="96"/>
        <end position="164"/>
    </location>
</feature>
<evidence type="ECO:0000313" key="8">
    <source>
        <dbReference type="EMBL" id="MQN02404.1"/>
    </source>
</evidence>
<proteinExistence type="inferred from homology"/>
<dbReference type="Gene3D" id="3.30.750.44">
    <property type="match status" value="1"/>
</dbReference>
<dbReference type="GO" id="GO:0008236">
    <property type="term" value="F:serine-type peptidase activity"/>
    <property type="evidence" value="ECO:0007669"/>
    <property type="project" value="UniProtKB-KW"/>
</dbReference>
<dbReference type="Proteomes" id="UP000460257">
    <property type="component" value="Unassembled WGS sequence"/>
</dbReference>
<evidence type="ECO:0000256" key="1">
    <source>
        <dbReference type="ARBA" id="ARBA00009179"/>
    </source>
</evidence>
<dbReference type="Pfam" id="PF22694">
    <property type="entry name" value="CtpB_N-like"/>
    <property type="match status" value="1"/>
</dbReference>
<dbReference type="SUPFAM" id="SSF50156">
    <property type="entry name" value="PDZ domain-like"/>
    <property type="match status" value="1"/>
</dbReference>
<dbReference type="CDD" id="cd07560">
    <property type="entry name" value="Peptidase_S41_CPP"/>
    <property type="match status" value="1"/>
</dbReference>
<dbReference type="SMART" id="SM00228">
    <property type="entry name" value="PDZ"/>
    <property type="match status" value="1"/>
</dbReference>
<dbReference type="NCBIfam" id="TIGR00225">
    <property type="entry name" value="prc"/>
    <property type="match status" value="1"/>
</dbReference>
<dbReference type="EMBL" id="VOGC01000010">
    <property type="protein sequence ID" value="MQN02404.1"/>
    <property type="molecule type" value="Genomic_DNA"/>
</dbReference>